<evidence type="ECO:0000313" key="3">
    <source>
        <dbReference type="Proteomes" id="UP000052230"/>
    </source>
</evidence>
<proteinExistence type="predicted"/>
<keyword evidence="1" id="KW-1133">Transmembrane helix</keyword>
<comment type="caution">
    <text evidence="2">The sequence shown here is derived from an EMBL/GenBank/DDBJ whole genome shotgun (WGS) entry which is preliminary data.</text>
</comment>
<sequence>MNISSSGVLNIVAATYGLKDVTAQVAALVNRNAAPQTLSVAANNATFTDTWPNHAKVLTVVYRYDDGATRTVAAKEGATLSVGATEFAQADAQAGDIAATGPVLTIWGASYGPVDVTAKVQGLVQQSDQTLDITANNATFTDTWPNNVKTLVVVASYTGQVPFIDIVVEGSPYALRYRPHLQVLSAFWGLQDVTGILQANARQRHVSLPASNAVFGDGWPGNAKTLCVVFQYADYAPQSSIIQEGGTLTIDYTASTPAYTPPVDPAALNIIAASYGRSDVTAKVAGLVSGQALNITANNATFGDSWPNVAKSFVAVYSWGSAAISSTVVREGQPVALTRPEPAFAIDQNFVSMAGLFATGDEIKLSAAAGGFWQVGANQQIVASAASSAAAETFTLSIPGAAGSPIVQLRCSDGSYVQLAADGTLHAGGSAQNAANLVPSLQSNGALNLGIAGGAPFVAVDANNAIVGSGNYSPDFSTCFSFLFNPTQAGLDNHLKAFVGGDLSTEDLNLALVKVIWDLTGGCFLAIGLGPLIGNADRLGPGVYRLLEGYPSVMRAINGLVATVGNNRTASAGALLTVLVAVYEAGVFMPLLRLVLSMAGWWALSMALVTILTKVLGGAASAGATVAAELITSFAIWAYQTTMDVLAYVASTSAGAAFLIAQDDRSAAPSPLLEA</sequence>
<keyword evidence="1" id="KW-0812">Transmembrane</keyword>
<dbReference type="Gene3D" id="2.80.10.50">
    <property type="match status" value="1"/>
</dbReference>
<dbReference type="SUPFAM" id="SSF50405">
    <property type="entry name" value="Actin-crosslinking proteins"/>
    <property type="match status" value="1"/>
</dbReference>
<organism evidence="2 3">
    <name type="scientific">Xanthomonas citri pv. citri</name>
    <dbReference type="NCBI Taxonomy" id="611301"/>
    <lineage>
        <taxon>Bacteria</taxon>
        <taxon>Pseudomonadati</taxon>
        <taxon>Pseudomonadota</taxon>
        <taxon>Gammaproteobacteria</taxon>
        <taxon>Lysobacterales</taxon>
        <taxon>Lysobacteraceae</taxon>
        <taxon>Xanthomonas</taxon>
    </lineage>
</organism>
<keyword evidence="1" id="KW-0472">Membrane</keyword>
<dbReference type="EMBL" id="CCXZ01000189">
    <property type="protein sequence ID" value="CEG19106.1"/>
    <property type="molecule type" value="Genomic_DNA"/>
</dbReference>
<dbReference type="Proteomes" id="UP000052230">
    <property type="component" value="Unassembled WGS sequence"/>
</dbReference>
<reference evidence="2 3" key="1">
    <citation type="submission" date="2014-09" db="EMBL/GenBank/DDBJ databases">
        <authorList>
            <person name="Regsiter A."/>
        </authorList>
    </citation>
    <scope>NUCLEOTIDE SEQUENCE [LARGE SCALE GENOMIC DNA]</scope>
</reference>
<feature type="transmembrane region" description="Helical" evidence="1">
    <location>
        <begin position="645"/>
        <end position="661"/>
    </location>
</feature>
<feature type="transmembrane region" description="Helical" evidence="1">
    <location>
        <begin position="591"/>
        <end position="612"/>
    </location>
</feature>
<keyword evidence="3" id="KW-1185">Reference proteome</keyword>
<name>A0A0U5FKY0_XANCI</name>
<dbReference type="InterPro" id="IPR008999">
    <property type="entry name" value="Actin-crosslinking"/>
</dbReference>
<evidence type="ECO:0000256" key="1">
    <source>
        <dbReference type="SAM" id="Phobius"/>
    </source>
</evidence>
<accession>A0A0U5FKY0</accession>
<gene>
    <name evidence="2" type="ORF">XAC3562_900046</name>
</gene>
<dbReference type="AlphaFoldDB" id="A0A0U5FKY0"/>
<protein>
    <submittedName>
        <fullName evidence="2">Uncharacterized protein</fullName>
    </submittedName>
</protein>
<evidence type="ECO:0000313" key="2">
    <source>
        <dbReference type="EMBL" id="CEG19106.1"/>
    </source>
</evidence>